<protein>
    <submittedName>
        <fullName evidence="2">Uncharacterized protein</fullName>
    </submittedName>
</protein>
<evidence type="ECO:0000313" key="2">
    <source>
        <dbReference type="EMBL" id="CAG7830687.1"/>
    </source>
</evidence>
<sequence length="109" mass="11871">MHTPKLLYKNARGKPTEGGHVNQKGTAGPKTPTMAVKNGNKNKTVNGKQPPSAQKTQVKNAAPEKKNLSVSNKNVSNNNVINKKNNKKGHKHQQYDVVVTIDLVSLIHT</sequence>
<dbReference type="EMBL" id="CAJVCH010557100">
    <property type="protein sequence ID" value="CAG7830687.1"/>
    <property type="molecule type" value="Genomic_DNA"/>
</dbReference>
<feature type="compositionally biased region" description="Low complexity" evidence="1">
    <location>
        <begin position="36"/>
        <end position="48"/>
    </location>
</feature>
<name>A0A8J2L949_9HEXA</name>
<proteinExistence type="predicted"/>
<feature type="compositionally biased region" description="Low complexity" evidence="1">
    <location>
        <begin position="68"/>
        <end position="83"/>
    </location>
</feature>
<gene>
    <name evidence="2" type="ORF">AFUS01_LOCUS40474</name>
</gene>
<feature type="compositionally biased region" description="Polar residues" evidence="1">
    <location>
        <begin position="49"/>
        <end position="59"/>
    </location>
</feature>
<evidence type="ECO:0000256" key="1">
    <source>
        <dbReference type="SAM" id="MobiDB-lite"/>
    </source>
</evidence>
<evidence type="ECO:0000313" key="3">
    <source>
        <dbReference type="Proteomes" id="UP000708208"/>
    </source>
</evidence>
<keyword evidence="3" id="KW-1185">Reference proteome</keyword>
<accession>A0A8J2L949</accession>
<comment type="caution">
    <text evidence="2">The sequence shown here is derived from an EMBL/GenBank/DDBJ whole genome shotgun (WGS) entry which is preliminary data.</text>
</comment>
<feature type="region of interest" description="Disordered" evidence="1">
    <location>
        <begin position="1"/>
        <end position="92"/>
    </location>
</feature>
<dbReference type="AlphaFoldDB" id="A0A8J2L949"/>
<reference evidence="2" key="1">
    <citation type="submission" date="2021-06" db="EMBL/GenBank/DDBJ databases">
        <authorList>
            <person name="Hodson N. C."/>
            <person name="Mongue J. A."/>
            <person name="Jaron S. K."/>
        </authorList>
    </citation>
    <scope>NUCLEOTIDE SEQUENCE</scope>
</reference>
<organism evidence="2 3">
    <name type="scientific">Allacma fusca</name>
    <dbReference type="NCBI Taxonomy" id="39272"/>
    <lineage>
        <taxon>Eukaryota</taxon>
        <taxon>Metazoa</taxon>
        <taxon>Ecdysozoa</taxon>
        <taxon>Arthropoda</taxon>
        <taxon>Hexapoda</taxon>
        <taxon>Collembola</taxon>
        <taxon>Symphypleona</taxon>
        <taxon>Sminthuridae</taxon>
        <taxon>Allacma</taxon>
    </lineage>
</organism>
<dbReference type="Proteomes" id="UP000708208">
    <property type="component" value="Unassembled WGS sequence"/>
</dbReference>
<dbReference type="OrthoDB" id="7700115at2759"/>